<dbReference type="PANTHER" id="PTHR48098:SF6">
    <property type="entry name" value="FERRI-BACILLIBACTIN ESTERASE BESA"/>
    <property type="match status" value="1"/>
</dbReference>
<sequence>MALWVASFRVQDLDKASFSFEVHDRDGQKIADTVFYGGGQFAPPGFEGVIRRFSLEDPKNDERRQIFVYFPPEDLVGPAERTVVLLDGESIFDFAYHIEKAISADGLSPIAIIGITSGPFAVEGNAAGGIRSQEYRPATREDSPRFDNYVDFVTKTVIPWAGSDLSLPSTPEAMTIAGFSDGAQFAAWMLKEHAASFRSAIIMSPGEQVAKLSDPLPADAIAYVSAGLYEPAFLSAARATRQRFEGAGVTVALQIVHAGHDTSNWTHALIKGLYATEKAPNDMSD</sequence>
<dbReference type="Pfam" id="PF00756">
    <property type="entry name" value="Esterase"/>
    <property type="match status" value="1"/>
</dbReference>
<dbReference type="Proteomes" id="UP001596303">
    <property type="component" value="Unassembled WGS sequence"/>
</dbReference>
<evidence type="ECO:0000313" key="2">
    <source>
        <dbReference type="Proteomes" id="UP001596303"/>
    </source>
</evidence>
<reference evidence="2" key="1">
    <citation type="journal article" date="2019" name="Int. J. Syst. Evol. Microbiol.">
        <title>The Global Catalogue of Microorganisms (GCM) 10K type strain sequencing project: providing services to taxonomists for standard genome sequencing and annotation.</title>
        <authorList>
            <consortium name="The Broad Institute Genomics Platform"/>
            <consortium name="The Broad Institute Genome Sequencing Center for Infectious Disease"/>
            <person name="Wu L."/>
            <person name="Ma J."/>
        </authorList>
    </citation>
    <scope>NUCLEOTIDE SEQUENCE [LARGE SCALE GENOMIC DNA]</scope>
    <source>
        <strain evidence="2">CGMCC-1.15741</strain>
    </source>
</reference>
<gene>
    <name evidence="1" type="ORF">ACFQDM_02345</name>
</gene>
<dbReference type="InterPro" id="IPR029058">
    <property type="entry name" value="AB_hydrolase_fold"/>
</dbReference>
<keyword evidence="2" id="KW-1185">Reference proteome</keyword>
<dbReference type="SUPFAM" id="SSF53474">
    <property type="entry name" value="alpha/beta-Hydrolases"/>
    <property type="match status" value="1"/>
</dbReference>
<dbReference type="RefSeq" id="WP_377374925.1">
    <property type="nucleotide sequence ID" value="NZ_JBHSSW010000003.1"/>
</dbReference>
<accession>A0ABW1S6U1</accession>
<keyword evidence="1" id="KW-0378">Hydrolase</keyword>
<name>A0ABW1S6U1_9PROT</name>
<dbReference type="EMBL" id="JBHSSW010000003">
    <property type="protein sequence ID" value="MFC6196897.1"/>
    <property type="molecule type" value="Genomic_DNA"/>
</dbReference>
<protein>
    <submittedName>
        <fullName evidence="1">Alpha/beta hydrolase</fullName>
    </submittedName>
</protein>
<dbReference type="InterPro" id="IPR000801">
    <property type="entry name" value="Esterase-like"/>
</dbReference>
<dbReference type="PANTHER" id="PTHR48098">
    <property type="entry name" value="ENTEROCHELIN ESTERASE-RELATED"/>
    <property type="match status" value="1"/>
</dbReference>
<dbReference type="InterPro" id="IPR050583">
    <property type="entry name" value="Mycobacterial_A85_antigen"/>
</dbReference>
<dbReference type="Gene3D" id="3.40.50.1820">
    <property type="entry name" value="alpha/beta hydrolase"/>
    <property type="match status" value="1"/>
</dbReference>
<comment type="caution">
    <text evidence="1">The sequence shown here is derived from an EMBL/GenBank/DDBJ whole genome shotgun (WGS) entry which is preliminary data.</text>
</comment>
<proteinExistence type="predicted"/>
<evidence type="ECO:0000313" key="1">
    <source>
        <dbReference type="EMBL" id="MFC6196897.1"/>
    </source>
</evidence>
<organism evidence="1 2">
    <name type="scientific">Ponticaulis profundi</name>
    <dbReference type="NCBI Taxonomy" id="2665222"/>
    <lineage>
        <taxon>Bacteria</taxon>
        <taxon>Pseudomonadati</taxon>
        <taxon>Pseudomonadota</taxon>
        <taxon>Alphaproteobacteria</taxon>
        <taxon>Hyphomonadales</taxon>
        <taxon>Hyphomonadaceae</taxon>
        <taxon>Ponticaulis</taxon>
    </lineage>
</organism>
<dbReference type="GO" id="GO:0016787">
    <property type="term" value="F:hydrolase activity"/>
    <property type="evidence" value="ECO:0007669"/>
    <property type="project" value="UniProtKB-KW"/>
</dbReference>